<keyword evidence="2" id="KW-1185">Reference proteome</keyword>
<evidence type="ECO:0000313" key="1">
    <source>
        <dbReference type="EMBL" id="KAJ2799931.1"/>
    </source>
</evidence>
<dbReference type="EMBL" id="JANBUN010001047">
    <property type="protein sequence ID" value="KAJ2799931.1"/>
    <property type="molecule type" value="Genomic_DNA"/>
</dbReference>
<proteinExistence type="predicted"/>
<organism evidence="1 2">
    <name type="scientific">Coemansia helicoidea</name>
    <dbReference type="NCBI Taxonomy" id="1286919"/>
    <lineage>
        <taxon>Eukaryota</taxon>
        <taxon>Fungi</taxon>
        <taxon>Fungi incertae sedis</taxon>
        <taxon>Zoopagomycota</taxon>
        <taxon>Kickxellomycotina</taxon>
        <taxon>Kickxellomycetes</taxon>
        <taxon>Kickxellales</taxon>
        <taxon>Kickxellaceae</taxon>
        <taxon>Coemansia</taxon>
    </lineage>
</organism>
<reference evidence="1" key="1">
    <citation type="submission" date="2022-07" db="EMBL/GenBank/DDBJ databases">
        <title>Phylogenomic reconstructions and comparative analyses of Kickxellomycotina fungi.</title>
        <authorList>
            <person name="Reynolds N.K."/>
            <person name="Stajich J.E."/>
            <person name="Barry K."/>
            <person name="Grigoriev I.V."/>
            <person name="Crous P."/>
            <person name="Smith M.E."/>
        </authorList>
    </citation>
    <scope>NUCLEOTIDE SEQUENCE</scope>
    <source>
        <strain evidence="1">BCRC 34780</strain>
    </source>
</reference>
<comment type="caution">
    <text evidence="1">The sequence shown here is derived from an EMBL/GenBank/DDBJ whole genome shotgun (WGS) entry which is preliminary data.</text>
</comment>
<sequence length="175" mass="19304">MASCGKPPRATGWLRQPSRILAGLWQRVRREAPHSRPAANAQPSLAYALFQMAPGHVLRALAARLVAELVPVFIPLLVKLATVFAQHKRHAARHASAPPSPPAWQGYVFVTAMFAMLLLYSWAFQWFFYEIGKATIIVRSALVSAMYRKSLVLSAQARARLTSGKLTNLISTDIG</sequence>
<dbReference type="Proteomes" id="UP001140087">
    <property type="component" value="Unassembled WGS sequence"/>
</dbReference>
<name>A0ACC1L310_9FUNG</name>
<gene>
    <name evidence="1" type="ORF">H4R21_003373</name>
</gene>
<evidence type="ECO:0000313" key="2">
    <source>
        <dbReference type="Proteomes" id="UP001140087"/>
    </source>
</evidence>
<protein>
    <submittedName>
        <fullName evidence="1">Uncharacterized protein</fullName>
    </submittedName>
</protein>
<feature type="non-terminal residue" evidence="1">
    <location>
        <position position="175"/>
    </location>
</feature>
<accession>A0ACC1L310</accession>